<evidence type="ECO:0000256" key="3">
    <source>
        <dbReference type="SAM" id="MobiDB-lite"/>
    </source>
</evidence>
<feature type="coiled-coil region" evidence="2">
    <location>
        <begin position="198"/>
        <end position="225"/>
    </location>
</feature>
<accession>V6LQZ5</accession>
<feature type="region of interest" description="Disordered" evidence="3">
    <location>
        <begin position="829"/>
        <end position="869"/>
    </location>
</feature>
<keyword evidence="2" id="KW-0175">Coiled coil</keyword>
<reference evidence="4 5" key="1">
    <citation type="journal article" date="2014" name="PLoS Genet.">
        <title>The Genome of Spironucleus salmonicida Highlights a Fish Pathogen Adapted to Fluctuating Environments.</title>
        <authorList>
            <person name="Xu F."/>
            <person name="Jerlstrom-Hultqvist J."/>
            <person name="Einarsson E."/>
            <person name="Astvaldsson A."/>
            <person name="Svard S.G."/>
            <person name="Andersson J.O."/>
        </authorList>
    </citation>
    <scope>NUCLEOTIDE SEQUENCE</scope>
    <source>
        <strain evidence="5">ATCC 50377</strain>
    </source>
</reference>
<dbReference type="InterPro" id="IPR019734">
    <property type="entry name" value="TPR_rpt"/>
</dbReference>
<organism evidence="4">
    <name type="scientific">Spironucleus salmonicida</name>
    <dbReference type="NCBI Taxonomy" id="348837"/>
    <lineage>
        <taxon>Eukaryota</taxon>
        <taxon>Metamonada</taxon>
        <taxon>Diplomonadida</taxon>
        <taxon>Hexamitidae</taxon>
        <taxon>Hexamitinae</taxon>
        <taxon>Spironucleus</taxon>
    </lineage>
</organism>
<protein>
    <submittedName>
        <fullName evidence="4">Uncharacterized protein</fullName>
    </submittedName>
</protein>
<dbReference type="EMBL" id="KI546047">
    <property type="protein sequence ID" value="EST47102.1"/>
    <property type="molecule type" value="Genomic_DNA"/>
</dbReference>
<sequence>MSEPSLSEIANAKLASATRLTANTRTSSRLRQLPQPMSQLKDQLAAKDSVSAYTRFFGQKPLNDHFCAVFDENGILGFETAAGTVELYLNAAAAALTQVDIYDTSAAQTLQQVIAYFAAQLRAMYSQKLVFEQSIDGLVRGNEALQLQLHEANTANLQLQSALKELKTGKINAEIEFDRMNIDYVAMQKEMERNGTYQTSLTAQIQQYQAELEATRSTNSHATKQNNYYHTELNDLRTRYEQLLITHEYVYKTNQQNEQDLGDARLQISLLSESQIGDRLRIDALLREHNEELNCLHKENTSLIMQSQLAETDALQKERQQLILYNLKQRELADVNASKQQQLIKHIETQRSLANLGQRPSANVRNSSVSRYSSDQEEYEIEEECEIDAEGNVLIRQKKRKRNGKCTQFSRPKKQNLMQSRTCSQANLGAEFDGSEGAFSSVATQTNLTLKDVNLLLKIRQNFEKLVPDAKQRAKVLGVQIRGEMGQSGSLQSLMSKKERQKKQEVDYEQKRANLKQAIGNAQIQRGNYQQQLTALQKWMEANPDKISEEAIRQMEDLKMSLINTNHDIEVLQGEYKYVKKQEIEARLENGDSGSEESDKTHEDGYRISKNSTFQDQYGYKTQAVKQGTVQKSYITREINAYQKVNIDGQFNMEIDGMQESNYIDDRNIQMKNFILNQKELPLIKGVYKNLAKIEEDRVRYLKELQTNLRQSQKQQKLQAYQLKQQAQNILKNHLLNSKRGKSNITGLVVKTEEDIRNGKKLYQQNQNHDFENPFKQILRNRKKQQIQQELQTKITMDNLRKFRNKDIETQDNFEKKLFSLIAKIKNRKNTESSIEKQDPEETSSSDYYDSEHSSEIDASANTNQDDKIDESTPYNLLLGGSLPADVILAPETILQSSTTSPIHQNFGIAQSHSPNKHRFVASSLLALQNASPQFEKAIFSTSKTSVFMYKNLFSFFEDFDSLNTNLTLDSEFSDIIIDEISALFYKIIKPSASSKHLLQENTKIVKIEFHEDFDSIFNDFKLQKIVTNGKTYALMPYNIQLKSLTWILNLTKQIIEFIFDDFASKAFKFMTNPNQQYNTQGLILNFVQTTYGLEILSQNIVLHLISNLISHRKNSSKIELLYLLLTNKISILQLQFLSFLQNLNITSLTKQDFQSLILVVFSGISIQNNDILLLNFDKNQKDNVLQNDQVSLLFLRFFSLQNVRKNIKMVSFFPEFQRFTESQKKGFQALIAPFLPYQKINVVEEFLSIFAFSAKLDKLGNAELVGLSEVILKQISEALSAQKMEKTAKRAFIRLIRSVRAITEAREGVRAWACCNQLIWRWQEGVIK</sequence>
<dbReference type="EMBL" id="AUWU02000001">
    <property type="protein sequence ID" value="KAH0577437.1"/>
    <property type="molecule type" value="Genomic_DNA"/>
</dbReference>
<gene>
    <name evidence="4" type="ORF">SS50377_12808</name>
    <name evidence="5" type="ORF">SS50377_20790</name>
</gene>
<feature type="compositionally biased region" description="Basic and acidic residues" evidence="3">
    <location>
        <begin position="829"/>
        <end position="840"/>
    </location>
</feature>
<dbReference type="PROSITE" id="PS50005">
    <property type="entry name" value="TPR"/>
    <property type="match status" value="1"/>
</dbReference>
<feature type="coiled-coil region" evidence="2">
    <location>
        <begin position="491"/>
        <end position="532"/>
    </location>
</feature>
<reference evidence="5" key="2">
    <citation type="submission" date="2020-12" db="EMBL/GenBank/DDBJ databases">
        <title>New Spironucleus salmonicida genome in near-complete chromosomes.</title>
        <authorList>
            <person name="Xu F."/>
            <person name="Kurt Z."/>
            <person name="Jimenez-Gonzalez A."/>
            <person name="Astvaldsson A."/>
            <person name="Andersson J.O."/>
            <person name="Svard S.G."/>
        </authorList>
    </citation>
    <scope>NUCLEOTIDE SEQUENCE</scope>
    <source>
        <strain evidence="5">ATCC 50377</strain>
    </source>
</reference>
<dbReference type="Proteomes" id="UP000018208">
    <property type="component" value="Unassembled WGS sequence"/>
</dbReference>
<keyword evidence="1" id="KW-0802">TPR repeat</keyword>
<proteinExistence type="predicted"/>
<feature type="repeat" description="TPR" evidence="1">
    <location>
        <begin position="513"/>
        <end position="546"/>
    </location>
</feature>
<keyword evidence="6" id="KW-1185">Reference proteome</keyword>
<evidence type="ECO:0000256" key="1">
    <source>
        <dbReference type="PROSITE-ProRule" id="PRU00339"/>
    </source>
</evidence>
<name>V6LQZ5_9EUKA</name>
<evidence type="ECO:0000313" key="6">
    <source>
        <dbReference type="Proteomes" id="UP000018208"/>
    </source>
</evidence>
<evidence type="ECO:0000313" key="4">
    <source>
        <dbReference type="EMBL" id="EST47102.1"/>
    </source>
</evidence>
<dbReference type="VEuPathDB" id="GiardiaDB:SS50377_20790"/>
<evidence type="ECO:0000256" key="2">
    <source>
        <dbReference type="SAM" id="Coils"/>
    </source>
</evidence>
<evidence type="ECO:0000313" key="5">
    <source>
        <dbReference type="EMBL" id="KAH0577437.1"/>
    </source>
</evidence>